<keyword evidence="3" id="KW-1185">Reference proteome</keyword>
<dbReference type="AlphaFoldDB" id="A0A975BNK0"/>
<dbReference type="EMBL" id="CP061800">
    <property type="protein sequence ID" value="QTA88816.1"/>
    <property type="molecule type" value="Genomic_DNA"/>
</dbReference>
<dbReference type="PANTHER" id="PTHR33803:SF3">
    <property type="entry name" value="BLL1974 PROTEIN"/>
    <property type="match status" value="1"/>
</dbReference>
<accession>A0A975BNK0</accession>
<dbReference type="PANTHER" id="PTHR33803">
    <property type="entry name" value="IS1478 TRANSPOSASE"/>
    <property type="match status" value="1"/>
</dbReference>
<evidence type="ECO:0000259" key="1">
    <source>
        <dbReference type="Pfam" id="PF05598"/>
    </source>
</evidence>
<feature type="domain" description="Transposase InsH N-terminal" evidence="1">
    <location>
        <begin position="15"/>
        <end position="113"/>
    </location>
</feature>
<protein>
    <submittedName>
        <fullName evidence="2">Transposase domain-containing protein</fullName>
    </submittedName>
</protein>
<evidence type="ECO:0000313" key="2">
    <source>
        <dbReference type="EMBL" id="QTA88816.1"/>
    </source>
</evidence>
<organism evidence="2 3">
    <name type="scientific">Desulfonema magnum</name>
    <dbReference type="NCBI Taxonomy" id="45655"/>
    <lineage>
        <taxon>Bacteria</taxon>
        <taxon>Pseudomonadati</taxon>
        <taxon>Thermodesulfobacteriota</taxon>
        <taxon>Desulfobacteria</taxon>
        <taxon>Desulfobacterales</taxon>
        <taxon>Desulfococcaceae</taxon>
        <taxon>Desulfonema</taxon>
    </lineage>
</organism>
<sequence>MIREKFEEAFSPERIKKNITEPAHELIVLRKIIPWEKIIDSLTPFYDRTAGAVGKSLRTMTALLTVSRLRGLSDREAVRQVKENRYIQYFCNVPDEGLQTFLHPSSLSVFRKRLGEEGAALIENEIFEMLLRAGVIRGDEALIDSTVLESDIIYPNDVQLIYKAFKKLRAFCRLHNISFWWDDTLLKKLWREFGLDKKGNRATWLIRFDELFVPALKIFQEKIRYLKTSDRRRNKACNLLNLLNLLEEQTAQKLRGERHIKDRIVSLDDPDARPIKKGKSHPKCEFGTTVQMTFSRAGFMITAENFIGNPGDKTLYGDTLGLFISRTGECPGTVVTDLGYRSQANIGNTPPEVAHVFMGRGTDVAEDRRDFCRSARSATEGFIAVAKNIRGFGKSPYHGLKGHRIWSVLCQTAYNLKKFLQMWFADKIEEESMKELGLA</sequence>
<dbReference type="Pfam" id="PF05598">
    <property type="entry name" value="DUF772"/>
    <property type="match status" value="1"/>
</dbReference>
<proteinExistence type="predicted"/>
<reference evidence="2" key="1">
    <citation type="journal article" date="2021" name="Microb. Physiol.">
        <title>Proteogenomic Insights into the Physiology of Marine, Sulfate-Reducing, Filamentous Desulfonema limicola and Desulfonema magnum.</title>
        <authorList>
            <person name="Schnaars V."/>
            <person name="Wohlbrand L."/>
            <person name="Scheve S."/>
            <person name="Hinrichs C."/>
            <person name="Reinhardt R."/>
            <person name="Rabus R."/>
        </authorList>
    </citation>
    <scope>NUCLEOTIDE SEQUENCE</scope>
    <source>
        <strain evidence="2">4be13</strain>
    </source>
</reference>
<evidence type="ECO:0000313" key="3">
    <source>
        <dbReference type="Proteomes" id="UP000663722"/>
    </source>
</evidence>
<dbReference type="InterPro" id="IPR008490">
    <property type="entry name" value="Transposase_InsH_N"/>
</dbReference>
<name>A0A975BNK0_9BACT</name>
<dbReference type="KEGG" id="dmm:dnm_048630"/>
<gene>
    <name evidence="2" type="ORF">dnm_048630</name>
</gene>
<dbReference type="Proteomes" id="UP000663722">
    <property type="component" value="Chromosome"/>
</dbReference>
<dbReference type="RefSeq" id="WP_207683402.1">
    <property type="nucleotide sequence ID" value="NZ_CP061800.1"/>
</dbReference>